<sequence>MGIILEFKPRSRSGGDTQAIPPCEPSLSDSYRRDLRRALQLISEAVLSDQYDGLIAMLRPRASGAVPLVAVGGLYRHQLQEAANASIFLHRTMSRHAREAQCDSGDSQQSTQGDTSTSQRGVMQDESDKVALWQEATNRYHQCERLLRVAFSQQLRASPETTALLMQVTQLSIETISDVLWELVRLPGHASAHTRMEVLTAIQDFRAARRQVAAWMPPAGQEEAYFEQHAPFLSTDIIASGLEELESACGTLRRLVGEAGEQIACS</sequence>
<dbReference type="EMBL" id="NCTK01000001">
    <property type="protein sequence ID" value="OYQ14953.1"/>
    <property type="molecule type" value="Genomic_DNA"/>
</dbReference>
<evidence type="ECO:0000313" key="4">
    <source>
        <dbReference type="Proteomes" id="UP000216164"/>
    </source>
</evidence>
<evidence type="ECO:0000313" key="2">
    <source>
        <dbReference type="EMBL" id="OYQ14906.1"/>
    </source>
</evidence>
<organism evidence="2 4">
    <name type="scientific">Ralstonia solanacearum K60</name>
    <dbReference type="NCBI Taxonomy" id="1091042"/>
    <lineage>
        <taxon>Bacteria</taxon>
        <taxon>Pseudomonadati</taxon>
        <taxon>Pseudomonadota</taxon>
        <taxon>Betaproteobacteria</taxon>
        <taxon>Burkholderiales</taxon>
        <taxon>Burkholderiaceae</taxon>
        <taxon>Ralstonia</taxon>
        <taxon>Ralstonia solanacearum species complex</taxon>
    </lineage>
</organism>
<comment type="caution">
    <text evidence="2">The sequence shown here is derived from an EMBL/GenBank/DDBJ whole genome shotgun (WGS) entry which is preliminary data.</text>
</comment>
<evidence type="ECO:0000313" key="3">
    <source>
        <dbReference type="EMBL" id="OYQ14953.1"/>
    </source>
</evidence>
<reference evidence="2 4" key="1">
    <citation type="submission" date="2017-04" db="EMBL/GenBank/DDBJ databases">
        <title>Genome Announcement: Closed genomes of Ralstonia solanacearum strains K60, UW551, and UW700.</title>
        <authorList>
            <person name="Hayes M."/>
            <person name="Macintyre A.M."/>
            <person name="Allen C."/>
        </authorList>
    </citation>
    <scope>NUCLEOTIDE SEQUENCE [LARGE SCALE GENOMIC DNA]</scope>
    <source>
        <strain evidence="2 4">UW25</strain>
    </source>
</reference>
<name>A0AAP7ZQH9_RALSL</name>
<protein>
    <submittedName>
        <fullName evidence="2">Uncharacterized protein</fullName>
    </submittedName>
</protein>
<feature type="region of interest" description="Disordered" evidence="1">
    <location>
        <begin position="98"/>
        <end position="125"/>
    </location>
</feature>
<dbReference type="Proteomes" id="UP000216164">
    <property type="component" value="Unassembled WGS sequence"/>
</dbReference>
<dbReference type="RefSeq" id="WP_003270303.1">
    <property type="nucleotide sequence ID" value="NZ_NCTK01000001.1"/>
</dbReference>
<gene>
    <name evidence="2" type="ORF">B7R77_17730</name>
    <name evidence="3" type="ORF">B7R77_18005</name>
</gene>
<evidence type="ECO:0000256" key="1">
    <source>
        <dbReference type="SAM" id="MobiDB-lite"/>
    </source>
</evidence>
<accession>A0AAP7ZQH9</accession>
<dbReference type="EMBL" id="NCTK01000001">
    <property type="protein sequence ID" value="OYQ14906.1"/>
    <property type="molecule type" value="Genomic_DNA"/>
</dbReference>
<dbReference type="AlphaFoldDB" id="A0AAP7ZQH9"/>
<proteinExistence type="predicted"/>
<feature type="compositionally biased region" description="Low complexity" evidence="1">
    <location>
        <begin position="103"/>
        <end position="119"/>
    </location>
</feature>